<feature type="domain" description="CusB-like beta-barrel" evidence="5">
    <location>
        <begin position="202"/>
        <end position="274"/>
    </location>
</feature>
<protein>
    <submittedName>
        <fullName evidence="7">Efflux RND transporter periplasmic adaptor subunit</fullName>
    </submittedName>
</protein>
<evidence type="ECO:0000313" key="8">
    <source>
        <dbReference type="Proteomes" id="UP000664303"/>
    </source>
</evidence>
<dbReference type="Gene3D" id="1.10.287.470">
    <property type="entry name" value="Helix hairpin bin"/>
    <property type="match status" value="1"/>
</dbReference>
<dbReference type="Pfam" id="PF25876">
    <property type="entry name" value="HH_MFP_RND"/>
    <property type="match status" value="1"/>
</dbReference>
<name>A0A939DGJ0_9GAMM</name>
<dbReference type="NCBIfam" id="TIGR01730">
    <property type="entry name" value="RND_mfp"/>
    <property type="match status" value="1"/>
</dbReference>
<keyword evidence="2" id="KW-0175">Coiled coil</keyword>
<dbReference type="Gene3D" id="2.40.420.20">
    <property type="match status" value="1"/>
</dbReference>
<dbReference type="Pfam" id="PF25975">
    <property type="entry name" value="CzcB_C"/>
    <property type="match status" value="1"/>
</dbReference>
<sequence>MNIHRWFTTLAFCLLLVTVLSGFKYSQIQAAIALGEAYPEPSESVRAITLRERPSEHFTNTIGEVVAPEQLVLRNELAGRITALNMMAGQEVRKGQVLVQQDVAEHRAQLAAAEAGARLAGMQLERLQRLLENNTASQDKVDQARAEHEIARARIDELQAIIDRKTLRAPFDARVGLHDLEPGEYLAANSPLVELVGIRDRLWVDFNLPLAQGRVAMGDTVSVALPPPAGERLQARVIARSPALSARSRNLGYRAEIDAHPALAPNAVVNVRVSLGTAPVIRVPVSAVLRDQVGSYVFRLDPDGDGDGYRARRQSVTLGRESHRRVDIIEGLKPGMLIATDGAFKLHQDMLAFVRQRTEPAGRYADLTGEGDNNE</sequence>
<dbReference type="InterPro" id="IPR058792">
    <property type="entry name" value="Beta-barrel_RND_2"/>
</dbReference>
<evidence type="ECO:0000259" key="3">
    <source>
        <dbReference type="Pfam" id="PF25876"/>
    </source>
</evidence>
<dbReference type="InterPro" id="IPR058625">
    <property type="entry name" value="MdtA-like_BSH"/>
</dbReference>
<dbReference type="AlphaFoldDB" id="A0A939DGJ0"/>
<dbReference type="Pfam" id="PF25954">
    <property type="entry name" value="Beta-barrel_RND_2"/>
    <property type="match status" value="1"/>
</dbReference>
<organism evidence="7 8">
    <name type="scientific">Parahaliea mediterranea</name>
    <dbReference type="NCBI Taxonomy" id="651086"/>
    <lineage>
        <taxon>Bacteria</taxon>
        <taxon>Pseudomonadati</taxon>
        <taxon>Pseudomonadota</taxon>
        <taxon>Gammaproteobacteria</taxon>
        <taxon>Cellvibrionales</taxon>
        <taxon>Halieaceae</taxon>
        <taxon>Parahaliea</taxon>
    </lineage>
</organism>
<evidence type="ECO:0000259" key="4">
    <source>
        <dbReference type="Pfam" id="PF25917"/>
    </source>
</evidence>
<dbReference type="GO" id="GO:1990281">
    <property type="term" value="C:efflux pump complex"/>
    <property type="evidence" value="ECO:0007669"/>
    <property type="project" value="TreeGrafter"/>
</dbReference>
<evidence type="ECO:0000313" key="7">
    <source>
        <dbReference type="EMBL" id="MBN7797653.1"/>
    </source>
</evidence>
<dbReference type="SUPFAM" id="SSF111369">
    <property type="entry name" value="HlyD-like secretion proteins"/>
    <property type="match status" value="1"/>
</dbReference>
<dbReference type="Gene3D" id="2.40.50.100">
    <property type="match status" value="1"/>
</dbReference>
<accession>A0A939DGJ0</accession>
<keyword evidence="8" id="KW-1185">Reference proteome</keyword>
<comment type="caution">
    <text evidence="7">The sequence shown here is derived from an EMBL/GenBank/DDBJ whole genome shotgun (WGS) entry which is preliminary data.</text>
</comment>
<dbReference type="Gene3D" id="2.40.30.170">
    <property type="match status" value="1"/>
</dbReference>
<dbReference type="InterPro" id="IPR006143">
    <property type="entry name" value="RND_pump_MFP"/>
</dbReference>
<comment type="similarity">
    <text evidence="1">Belongs to the membrane fusion protein (MFP) (TC 8.A.1) family.</text>
</comment>
<dbReference type="InterPro" id="IPR058649">
    <property type="entry name" value="CzcB_C"/>
</dbReference>
<feature type="domain" description="Multidrug resistance protein MdtA-like barrel-sandwich hybrid" evidence="4">
    <location>
        <begin position="74"/>
        <end position="191"/>
    </location>
</feature>
<dbReference type="PANTHER" id="PTHR30469">
    <property type="entry name" value="MULTIDRUG RESISTANCE PROTEIN MDTA"/>
    <property type="match status" value="1"/>
</dbReference>
<gene>
    <name evidence="7" type="ORF">JYP50_13665</name>
</gene>
<feature type="coiled-coil region" evidence="2">
    <location>
        <begin position="127"/>
        <end position="161"/>
    </location>
</feature>
<dbReference type="PANTHER" id="PTHR30469:SF11">
    <property type="entry name" value="BLL4320 PROTEIN"/>
    <property type="match status" value="1"/>
</dbReference>
<feature type="domain" description="CzcB-like C-terminal circularly permuted SH3-like" evidence="6">
    <location>
        <begin position="308"/>
        <end position="346"/>
    </location>
</feature>
<dbReference type="Proteomes" id="UP000664303">
    <property type="component" value="Unassembled WGS sequence"/>
</dbReference>
<feature type="domain" description="Multidrug resistance protein MdtA-like alpha-helical hairpin" evidence="3">
    <location>
        <begin position="104"/>
        <end position="163"/>
    </location>
</feature>
<proteinExistence type="inferred from homology"/>
<dbReference type="GO" id="GO:0015562">
    <property type="term" value="F:efflux transmembrane transporter activity"/>
    <property type="evidence" value="ECO:0007669"/>
    <property type="project" value="TreeGrafter"/>
</dbReference>
<evidence type="ECO:0000259" key="5">
    <source>
        <dbReference type="Pfam" id="PF25954"/>
    </source>
</evidence>
<evidence type="ECO:0000259" key="6">
    <source>
        <dbReference type="Pfam" id="PF25975"/>
    </source>
</evidence>
<dbReference type="RefSeq" id="WP_206561103.1">
    <property type="nucleotide sequence ID" value="NZ_JAFKCZ010000009.1"/>
</dbReference>
<evidence type="ECO:0000256" key="2">
    <source>
        <dbReference type="SAM" id="Coils"/>
    </source>
</evidence>
<reference evidence="7" key="1">
    <citation type="submission" date="2021-02" db="EMBL/GenBank/DDBJ databases">
        <title>PHA producing bacteria isolated from coastal sediment in Guangdong, Shenzhen.</title>
        <authorList>
            <person name="Zheng W."/>
            <person name="Yu S."/>
            <person name="Huang Y."/>
        </authorList>
    </citation>
    <scope>NUCLEOTIDE SEQUENCE</scope>
    <source>
        <strain evidence="7">TN14-10</strain>
    </source>
</reference>
<dbReference type="InterPro" id="IPR058624">
    <property type="entry name" value="MdtA-like_HH"/>
</dbReference>
<evidence type="ECO:0000256" key="1">
    <source>
        <dbReference type="ARBA" id="ARBA00009477"/>
    </source>
</evidence>
<dbReference type="Pfam" id="PF25917">
    <property type="entry name" value="BSH_RND"/>
    <property type="match status" value="1"/>
</dbReference>
<dbReference type="EMBL" id="JAFKCZ010000009">
    <property type="protein sequence ID" value="MBN7797653.1"/>
    <property type="molecule type" value="Genomic_DNA"/>
</dbReference>